<dbReference type="AlphaFoldDB" id="A0A3D3G262"/>
<protein>
    <submittedName>
        <fullName evidence="2">Preprotein translocase subunit SecA</fullName>
    </submittedName>
</protein>
<dbReference type="RefSeq" id="WP_005018915.1">
    <property type="nucleotide sequence ID" value="NZ_BKHE01000050.1"/>
</dbReference>
<reference evidence="2 4" key="1">
    <citation type="journal article" date="2018" name="Nat. Biotechnol.">
        <title>A standardized bacterial taxonomy based on genome phylogeny substantially revises the tree of life.</title>
        <authorList>
            <person name="Parks D.H."/>
            <person name="Chuvochina M."/>
            <person name="Waite D.W."/>
            <person name="Rinke C."/>
            <person name="Skarshewski A."/>
            <person name="Chaumeil P.A."/>
            <person name="Hugenholtz P."/>
        </authorList>
    </citation>
    <scope>NUCLEOTIDE SEQUENCE [LARGE SCALE GENOMIC DNA]</scope>
    <source>
        <strain evidence="2">UBA10045</strain>
    </source>
</reference>
<keyword evidence="1" id="KW-1133">Transmembrane helix</keyword>
<evidence type="ECO:0000313" key="5">
    <source>
        <dbReference type="Proteomes" id="UP000314285"/>
    </source>
</evidence>
<organism evidence="2 4">
    <name type="scientific">Acinetobacter radioresistens</name>
    <dbReference type="NCBI Taxonomy" id="40216"/>
    <lineage>
        <taxon>Bacteria</taxon>
        <taxon>Pseudomonadati</taxon>
        <taxon>Pseudomonadota</taxon>
        <taxon>Gammaproteobacteria</taxon>
        <taxon>Moraxellales</taxon>
        <taxon>Moraxellaceae</taxon>
        <taxon>Acinetobacter</taxon>
    </lineage>
</organism>
<dbReference type="EMBL" id="DPXL01000153">
    <property type="protein sequence ID" value="HCM32109.1"/>
    <property type="molecule type" value="Genomic_DNA"/>
</dbReference>
<dbReference type="Proteomes" id="UP000262257">
    <property type="component" value="Unassembled WGS sequence"/>
</dbReference>
<dbReference type="EMBL" id="VFBM01000003">
    <property type="protein sequence ID" value="TNX92811.1"/>
    <property type="molecule type" value="Genomic_DNA"/>
</dbReference>
<comment type="caution">
    <text evidence="2">The sequence shown here is derived from an EMBL/GenBank/DDBJ whole genome shotgun (WGS) entry which is preliminary data.</text>
</comment>
<evidence type="ECO:0000313" key="2">
    <source>
        <dbReference type="EMBL" id="HCM32109.1"/>
    </source>
</evidence>
<accession>A0A3D3G262</accession>
<gene>
    <name evidence="2" type="ORF">DIC32_12055</name>
    <name evidence="3" type="ORF">FHY67_04380</name>
</gene>
<dbReference type="Proteomes" id="UP000314285">
    <property type="component" value="Unassembled WGS sequence"/>
</dbReference>
<evidence type="ECO:0000313" key="4">
    <source>
        <dbReference type="Proteomes" id="UP000262257"/>
    </source>
</evidence>
<reference evidence="3 5" key="2">
    <citation type="submission" date="2019-06" db="EMBL/GenBank/DDBJ databases">
        <title>Genome of Acinetobacter radioresistens APH1, a phenol degrading strain.</title>
        <authorList>
            <person name="Liu Y."/>
        </authorList>
    </citation>
    <scope>NUCLEOTIDE SEQUENCE [LARGE SCALE GENOMIC DNA]</scope>
    <source>
        <strain evidence="3 5">APH1</strain>
    </source>
</reference>
<name>A0A3D3G262_ACIRA</name>
<evidence type="ECO:0000256" key="1">
    <source>
        <dbReference type="SAM" id="Phobius"/>
    </source>
</evidence>
<sequence length="349" mass="40626">MQEEPVKARTSFIPVRHDTLAWKLFLVYDVFMMVLIVINLVCLSGNAILMSDFGEWLFEFIRVPEALQFYKTELRPWVIKTEGWFTSFLVVELLVRWLIAIIYKHHPRWFFFPFIHWYELLAIIPQLRFLRLLRAGVIAYRLNELGYQVIPESIYKRALFYYHVVMEELSSRVVLTILDGVHRELVTSTTHKKLIHDLVDHHRDLFAAALAQVLQESLALALKEHQNQLSKEVGLIVNRAIEETPELTQLLRLIPIVGSRIEQQIQSIGQRLGENITYGLIDPLVDGTLDQPNSTYMLIAQRASQLNINNQALEQLVESAVFESLESIRKQVKIKQWQQILAESKVAKE</sequence>
<keyword evidence="1" id="KW-0812">Transmembrane</keyword>
<proteinExistence type="predicted"/>
<evidence type="ECO:0000313" key="3">
    <source>
        <dbReference type="EMBL" id="TNX92811.1"/>
    </source>
</evidence>
<feature type="transmembrane region" description="Helical" evidence="1">
    <location>
        <begin position="20"/>
        <end position="43"/>
    </location>
</feature>
<keyword evidence="1" id="KW-0472">Membrane</keyword>